<comment type="caution">
    <text evidence="1">The sequence shown here is derived from an EMBL/GenBank/DDBJ whole genome shotgun (WGS) entry which is preliminary data.</text>
</comment>
<dbReference type="AlphaFoldDB" id="A0A1V6C906"/>
<reference evidence="1" key="1">
    <citation type="submission" date="2017-02" db="EMBL/GenBank/DDBJ databases">
        <title>Delving into the versatile metabolic prowess of the omnipresent phylum Bacteroidetes.</title>
        <authorList>
            <person name="Nobu M.K."/>
            <person name="Mei R."/>
            <person name="Narihiro T."/>
            <person name="Kuroda K."/>
            <person name="Liu W.-T."/>
        </authorList>
    </citation>
    <scope>NUCLEOTIDE SEQUENCE</scope>
    <source>
        <strain evidence="1">ADurb.Bin131</strain>
    </source>
</reference>
<dbReference type="Proteomes" id="UP000485562">
    <property type="component" value="Unassembled WGS sequence"/>
</dbReference>
<evidence type="ECO:0000313" key="1">
    <source>
        <dbReference type="EMBL" id="OQB73320.1"/>
    </source>
</evidence>
<name>A0A1V6C906_UNCT6</name>
<organism evidence="1">
    <name type="scientific">candidate division TA06 bacterium ADurb.Bin131</name>
    <dbReference type="NCBI Taxonomy" id="1852827"/>
    <lineage>
        <taxon>Bacteria</taxon>
        <taxon>Bacteria division TA06</taxon>
    </lineage>
</organism>
<sequence length="444" mass="50982">MNLLSTAITETKEGELLIVWGGRRIVSQCLVPPLIEGDEHTERVWKRRYRWDNGNMIITRIYDNYTKRQDYNAIAFGRNPAIIKDTTGRIWVGYRIPIISSQDPMGVLSEKYVIPQNIGTTAGLNFWQVLRVDDLSQLKASFPFDWQEQTAVPVGYPDILLGQDYEDLGSLYEKLSSEQQAEETEEINQDITLEMFTDWTEDRITGDLYLRGMGGNLMDMENIERIHWNANEGLGRTWTSGIIDNSGRQVRLSINGGIVASLNNEWKDTKTIWHTQNNYGNSGCLRMDNFGQLKIAGYKEEYGEIPFTIEDTFGVRTEFEQNRQEEYAEKWAEDNEKKWVIENAGVPGEGYFSWEEPPSPEEQETQTKLLAEYYYALPTIGQQKVGFVISQTGLVFLSWMHGNLTAVEKDNGTYKAVGLRIAVSRDEGRTFEPLIPERVNRFTQ</sequence>
<dbReference type="EMBL" id="MWDQ01000086">
    <property type="protein sequence ID" value="OQB73320.1"/>
    <property type="molecule type" value="Genomic_DNA"/>
</dbReference>
<accession>A0A1V6C906</accession>
<protein>
    <submittedName>
        <fullName evidence="1">Uncharacterized protein</fullName>
    </submittedName>
</protein>
<gene>
    <name evidence="1" type="ORF">BWX89_01018</name>
</gene>
<proteinExistence type="predicted"/>